<keyword evidence="2" id="KW-1185">Reference proteome</keyword>
<proteinExistence type="predicted"/>
<dbReference type="AlphaFoldDB" id="A0A7I9UZZ1"/>
<dbReference type="EMBL" id="BJOU01000008">
    <property type="protein sequence ID" value="GED98744.1"/>
    <property type="molecule type" value="Genomic_DNA"/>
</dbReference>
<reference evidence="2" key="1">
    <citation type="submission" date="2019-06" db="EMBL/GenBank/DDBJ databases">
        <title>Gordonia isolated from sludge of a wastewater treatment plant.</title>
        <authorList>
            <person name="Tamura T."/>
            <person name="Aoyama K."/>
            <person name="Kang Y."/>
            <person name="Saito S."/>
            <person name="Akiyama N."/>
            <person name="Yazawa K."/>
            <person name="Gonoi T."/>
            <person name="Mikami Y."/>
        </authorList>
    </citation>
    <scope>NUCLEOTIDE SEQUENCE [LARGE SCALE GENOMIC DNA]</scope>
    <source>
        <strain evidence="2">NBRC 107697</strain>
    </source>
</reference>
<dbReference type="Proteomes" id="UP000444980">
    <property type="component" value="Unassembled WGS sequence"/>
</dbReference>
<evidence type="ECO:0000313" key="1">
    <source>
        <dbReference type="EMBL" id="GED98744.1"/>
    </source>
</evidence>
<name>A0A7I9UZZ1_9ACTN</name>
<accession>A0A7I9UZZ1</accession>
<comment type="caution">
    <text evidence="1">The sequence shown here is derived from an EMBL/GenBank/DDBJ whole genome shotgun (WGS) entry which is preliminary data.</text>
</comment>
<protein>
    <submittedName>
        <fullName evidence="1">Uncharacterized protein</fullName>
    </submittedName>
</protein>
<gene>
    <name evidence="1" type="ORF">nbrc107697_27830</name>
</gene>
<evidence type="ECO:0000313" key="2">
    <source>
        <dbReference type="Proteomes" id="UP000444980"/>
    </source>
</evidence>
<organism evidence="1 2">
    <name type="scientific">Gordonia crocea</name>
    <dbReference type="NCBI Taxonomy" id="589162"/>
    <lineage>
        <taxon>Bacteria</taxon>
        <taxon>Bacillati</taxon>
        <taxon>Actinomycetota</taxon>
        <taxon>Actinomycetes</taxon>
        <taxon>Mycobacteriales</taxon>
        <taxon>Gordoniaceae</taxon>
        <taxon>Gordonia</taxon>
    </lineage>
</organism>
<sequence length="156" mass="16344">MAAIADSGHSAADGAVMLGSSGVRGVLPPGFRVTSDNGYVTMIGADYAMSGTIDVSRRAGKGARPATSVRDLDEYLHRHFDHLGSRALAALRREQWRAHGLEGASARGEVSGMPAYTALVGCRGLRWVVSAWDPGLRGAADAIARSLREVGTPTRA</sequence>